<evidence type="ECO:0000313" key="2">
    <source>
        <dbReference type="EMBL" id="KAF2658854.1"/>
    </source>
</evidence>
<feature type="compositionally biased region" description="Basic and acidic residues" evidence="1">
    <location>
        <begin position="416"/>
        <end position="431"/>
    </location>
</feature>
<protein>
    <submittedName>
        <fullName evidence="2">Uncharacterized protein</fullName>
    </submittedName>
</protein>
<feature type="compositionally biased region" description="Basic and acidic residues" evidence="1">
    <location>
        <begin position="353"/>
        <end position="377"/>
    </location>
</feature>
<feature type="compositionally biased region" description="Polar residues" evidence="1">
    <location>
        <begin position="53"/>
        <end position="65"/>
    </location>
</feature>
<evidence type="ECO:0000313" key="3">
    <source>
        <dbReference type="Proteomes" id="UP000799324"/>
    </source>
</evidence>
<feature type="compositionally biased region" description="Basic residues" evidence="1">
    <location>
        <begin position="1"/>
        <end position="10"/>
    </location>
</feature>
<accession>A0A6A6TJR9</accession>
<feature type="compositionally biased region" description="Basic and acidic residues" evidence="1">
    <location>
        <begin position="387"/>
        <end position="399"/>
    </location>
</feature>
<reference evidence="2" key="1">
    <citation type="journal article" date="2020" name="Stud. Mycol.">
        <title>101 Dothideomycetes genomes: a test case for predicting lifestyles and emergence of pathogens.</title>
        <authorList>
            <person name="Haridas S."/>
            <person name="Albert R."/>
            <person name="Binder M."/>
            <person name="Bloem J."/>
            <person name="Labutti K."/>
            <person name="Salamov A."/>
            <person name="Andreopoulos B."/>
            <person name="Baker S."/>
            <person name="Barry K."/>
            <person name="Bills G."/>
            <person name="Bluhm B."/>
            <person name="Cannon C."/>
            <person name="Castanera R."/>
            <person name="Culley D."/>
            <person name="Daum C."/>
            <person name="Ezra D."/>
            <person name="Gonzalez J."/>
            <person name="Henrissat B."/>
            <person name="Kuo A."/>
            <person name="Liang C."/>
            <person name="Lipzen A."/>
            <person name="Lutzoni F."/>
            <person name="Magnuson J."/>
            <person name="Mondo S."/>
            <person name="Nolan M."/>
            <person name="Ohm R."/>
            <person name="Pangilinan J."/>
            <person name="Park H.-J."/>
            <person name="Ramirez L."/>
            <person name="Alfaro M."/>
            <person name="Sun H."/>
            <person name="Tritt A."/>
            <person name="Yoshinaga Y."/>
            <person name="Zwiers L.-H."/>
            <person name="Turgeon B."/>
            <person name="Goodwin S."/>
            <person name="Spatafora J."/>
            <person name="Crous P."/>
            <person name="Grigoriev I."/>
        </authorList>
    </citation>
    <scope>NUCLEOTIDE SEQUENCE</scope>
    <source>
        <strain evidence="2">CBS 122681</strain>
    </source>
</reference>
<dbReference type="OrthoDB" id="3692357at2759"/>
<proteinExistence type="predicted"/>
<gene>
    <name evidence="2" type="ORF">K491DRAFT_676013</name>
</gene>
<feature type="region of interest" description="Disordered" evidence="1">
    <location>
        <begin position="214"/>
        <end position="265"/>
    </location>
</feature>
<feature type="compositionally biased region" description="Acidic residues" evidence="1">
    <location>
        <begin position="255"/>
        <end position="265"/>
    </location>
</feature>
<keyword evidence="3" id="KW-1185">Reference proteome</keyword>
<dbReference type="AlphaFoldDB" id="A0A6A6TJR9"/>
<feature type="region of interest" description="Disordered" evidence="1">
    <location>
        <begin position="1"/>
        <end position="87"/>
    </location>
</feature>
<evidence type="ECO:0000256" key="1">
    <source>
        <dbReference type="SAM" id="MobiDB-lite"/>
    </source>
</evidence>
<organism evidence="2 3">
    <name type="scientific">Lophiostoma macrostomum CBS 122681</name>
    <dbReference type="NCBI Taxonomy" id="1314788"/>
    <lineage>
        <taxon>Eukaryota</taxon>
        <taxon>Fungi</taxon>
        <taxon>Dikarya</taxon>
        <taxon>Ascomycota</taxon>
        <taxon>Pezizomycotina</taxon>
        <taxon>Dothideomycetes</taxon>
        <taxon>Pleosporomycetidae</taxon>
        <taxon>Pleosporales</taxon>
        <taxon>Lophiostomataceae</taxon>
        <taxon>Lophiostoma</taxon>
    </lineage>
</organism>
<dbReference type="Proteomes" id="UP000799324">
    <property type="component" value="Unassembled WGS sequence"/>
</dbReference>
<sequence length="431" mass="47784">MAPRRTRNSRKAPQTSRVHPYENLSFRNKAPKKRSPVTESAAIKPPGGFPPSIVTQPAVQESIDSLESFLSPPPTHHATRTDKSRPSFWGLTEQNRELEEMYPDPDEHPFPVRVPVHPEDSCRDQDLQQIGDYRYPHTATFMDVFPPSAEKKMIEAFEALRGRKVEPAKLIIPPAATFVVSKTGPEAERLAGGWGQYVKDLFAMGYDWAALNLGLRPPTPPPTPPRPKRKRNHYQCVRNGGGPTSFLSSTAFPNSDEEGSETEEEPEWFLYGPDFDMEVVTHPTSAPLLPQNGPVETVFGKEFVVKWSRRGSWRIEKSALHPDFARRGDGGERGGGKPEGVAALQPGLGRGGKVVDRASDEGVNEGKGKGKGKEKEWPIAQPKSKFKTTDMKAHIEEKRRTRAYTKTSTAAMRPPPKKEAKGLGRTGDKGV</sequence>
<feature type="region of interest" description="Disordered" evidence="1">
    <location>
        <begin position="324"/>
        <end position="431"/>
    </location>
</feature>
<dbReference type="EMBL" id="MU004311">
    <property type="protein sequence ID" value="KAF2658854.1"/>
    <property type="molecule type" value="Genomic_DNA"/>
</dbReference>
<feature type="compositionally biased region" description="Basic and acidic residues" evidence="1">
    <location>
        <begin position="324"/>
        <end position="336"/>
    </location>
</feature>
<name>A0A6A6TJR9_9PLEO</name>